<dbReference type="CDD" id="cd02440">
    <property type="entry name" value="AdoMet_MTases"/>
    <property type="match status" value="1"/>
</dbReference>
<gene>
    <name evidence="2" type="ORF">METZ01_LOCUS300437</name>
</gene>
<feature type="non-terminal residue" evidence="2">
    <location>
        <position position="103"/>
    </location>
</feature>
<reference evidence="2" key="1">
    <citation type="submission" date="2018-05" db="EMBL/GenBank/DDBJ databases">
        <authorList>
            <person name="Lanie J.A."/>
            <person name="Ng W.-L."/>
            <person name="Kazmierczak K.M."/>
            <person name="Andrzejewski T.M."/>
            <person name="Davidsen T.M."/>
            <person name="Wayne K.J."/>
            <person name="Tettelin H."/>
            <person name="Glass J.I."/>
            <person name="Rusch D."/>
            <person name="Podicherti R."/>
            <person name="Tsui H.-C.T."/>
            <person name="Winkler M.E."/>
        </authorList>
    </citation>
    <scope>NUCLEOTIDE SEQUENCE</scope>
</reference>
<dbReference type="InterPro" id="IPR029063">
    <property type="entry name" value="SAM-dependent_MTases_sf"/>
</dbReference>
<accession>A0A382MEZ4</accession>
<sequence>MTLHRLYNDLAWLWPVISPPEEYADESGYWRRALWGKLGEGRHRILELGSGGGHNLSHLTRHFQATAVDLSPHMLRLSTGLNLGVDHHLGDMRSVRLGQTFDA</sequence>
<feature type="domain" description="Methyltransferase" evidence="1">
    <location>
        <begin position="45"/>
        <end position="103"/>
    </location>
</feature>
<dbReference type="Gene3D" id="3.40.50.150">
    <property type="entry name" value="Vaccinia Virus protein VP39"/>
    <property type="match status" value="1"/>
</dbReference>
<dbReference type="EMBL" id="UINC01093283">
    <property type="protein sequence ID" value="SVC47583.1"/>
    <property type="molecule type" value="Genomic_DNA"/>
</dbReference>
<dbReference type="SUPFAM" id="SSF53335">
    <property type="entry name" value="S-adenosyl-L-methionine-dependent methyltransferases"/>
    <property type="match status" value="1"/>
</dbReference>
<evidence type="ECO:0000313" key="2">
    <source>
        <dbReference type="EMBL" id="SVC47583.1"/>
    </source>
</evidence>
<proteinExistence type="predicted"/>
<organism evidence="2">
    <name type="scientific">marine metagenome</name>
    <dbReference type="NCBI Taxonomy" id="408172"/>
    <lineage>
        <taxon>unclassified sequences</taxon>
        <taxon>metagenomes</taxon>
        <taxon>ecological metagenomes</taxon>
    </lineage>
</organism>
<protein>
    <recommendedName>
        <fullName evidence="1">Methyltransferase domain-containing protein</fullName>
    </recommendedName>
</protein>
<dbReference type="AlphaFoldDB" id="A0A382MEZ4"/>
<name>A0A382MEZ4_9ZZZZ</name>
<dbReference type="InterPro" id="IPR041698">
    <property type="entry name" value="Methyltransf_25"/>
</dbReference>
<dbReference type="Pfam" id="PF13649">
    <property type="entry name" value="Methyltransf_25"/>
    <property type="match status" value="1"/>
</dbReference>
<evidence type="ECO:0000259" key="1">
    <source>
        <dbReference type="Pfam" id="PF13649"/>
    </source>
</evidence>